<dbReference type="InterPro" id="IPR024726">
    <property type="entry name" value="FhuF_C"/>
</dbReference>
<evidence type="ECO:0000259" key="1">
    <source>
        <dbReference type="Pfam" id="PF11575"/>
    </source>
</evidence>
<dbReference type="Pfam" id="PF11575">
    <property type="entry name" value="FhuF_C"/>
    <property type="match status" value="1"/>
</dbReference>
<feature type="domain" description="Ferric siderophore reductase C-terminal" evidence="1">
    <location>
        <begin position="198"/>
        <end position="218"/>
    </location>
</feature>
<proteinExistence type="predicted"/>
<dbReference type="EMBL" id="CAFBMQ010000104">
    <property type="protein sequence ID" value="CAB4909958.1"/>
    <property type="molecule type" value="Genomic_DNA"/>
</dbReference>
<dbReference type="AlphaFoldDB" id="A0A6J7GT57"/>
<organism evidence="2">
    <name type="scientific">freshwater metagenome</name>
    <dbReference type="NCBI Taxonomy" id="449393"/>
    <lineage>
        <taxon>unclassified sequences</taxon>
        <taxon>metagenomes</taxon>
        <taxon>ecological metagenomes</taxon>
    </lineage>
</organism>
<accession>A0A6J7GT57</accession>
<gene>
    <name evidence="2" type="ORF">UFOPK3609_00794</name>
</gene>
<protein>
    <submittedName>
        <fullName evidence="2">Unannotated protein</fullName>
    </submittedName>
</protein>
<reference evidence="2" key="1">
    <citation type="submission" date="2020-05" db="EMBL/GenBank/DDBJ databases">
        <authorList>
            <person name="Chiriac C."/>
            <person name="Salcher M."/>
            <person name="Ghai R."/>
            <person name="Kavagutti S V."/>
        </authorList>
    </citation>
    <scope>NUCLEOTIDE SEQUENCE</scope>
</reference>
<name>A0A6J7GT57_9ZZZZ</name>
<dbReference type="GO" id="GO:0051537">
    <property type="term" value="F:2 iron, 2 sulfur cluster binding"/>
    <property type="evidence" value="ECO:0007669"/>
    <property type="project" value="InterPro"/>
</dbReference>
<evidence type="ECO:0000313" key="2">
    <source>
        <dbReference type="EMBL" id="CAB4909958.1"/>
    </source>
</evidence>
<sequence length="224" mass="22525">MLPALLAAARLGPFCALDDDPGPGWVDLADGDRLLAERAAAVRAVLGPAAEPRVVHSLVHLGVVARVLSPAVGAALAADVLPVPASVHLQPVGSNPVPMAWAGVRGVDVAAPQDIAAALAEHWLGPLVQPWTDTVAATGLSGQVLTGNVVSAVNGTCVVVAAARPDLAPRARALVDALVATGPLHGRGARRPDGSFVRRSCCLIQLLPGAGTCADCVLVDPVPA</sequence>